<name>A0A2J0YXB3_RHIML</name>
<dbReference type="InterPro" id="IPR039570">
    <property type="entry name" value="AmiC_PBP1"/>
</dbReference>
<protein>
    <recommendedName>
        <fullName evidence="3">Transporter substrate-binding protein</fullName>
    </recommendedName>
</protein>
<dbReference type="Gene3D" id="3.40.50.2300">
    <property type="match status" value="2"/>
</dbReference>
<comment type="caution">
    <text evidence="1">The sequence shown here is derived from an EMBL/GenBank/DDBJ whole genome shotgun (WGS) entry which is preliminary data.</text>
</comment>
<gene>
    <name evidence="1" type="ORF">CEJ86_24095</name>
</gene>
<dbReference type="SUPFAM" id="SSF53822">
    <property type="entry name" value="Periplasmic binding protein-like I"/>
    <property type="match status" value="1"/>
</dbReference>
<evidence type="ECO:0000313" key="1">
    <source>
        <dbReference type="EMBL" id="PJR12903.1"/>
    </source>
</evidence>
<dbReference type="EMBL" id="NJGD01000013">
    <property type="protein sequence ID" value="PJR12903.1"/>
    <property type="molecule type" value="Genomic_DNA"/>
</dbReference>
<reference evidence="1 2" key="1">
    <citation type="submission" date="2017-06" db="EMBL/GenBank/DDBJ databases">
        <title>Ensifer strains isolated from leguminous trees and herbs display diverse denitrification phenotypes with some acting as strong N2O sinks.</title>
        <authorList>
            <person name="Woliy K."/>
            <person name="Mania D."/>
            <person name="Bakken L.R."/>
            <person name="Frostegard A."/>
        </authorList>
    </citation>
    <scope>NUCLEOTIDE SEQUENCE [LARGE SCALE GENOMIC DNA]</scope>
    <source>
        <strain evidence="1 2">AC50a</strain>
    </source>
</reference>
<evidence type="ECO:0000313" key="2">
    <source>
        <dbReference type="Proteomes" id="UP000231987"/>
    </source>
</evidence>
<dbReference type="Proteomes" id="UP000231987">
    <property type="component" value="Unassembled WGS sequence"/>
</dbReference>
<dbReference type="InterPro" id="IPR000709">
    <property type="entry name" value="Leu_Ile_Val-bd"/>
</dbReference>
<dbReference type="AlphaFoldDB" id="A0A2J0YXB3"/>
<dbReference type="GO" id="GO:0033218">
    <property type="term" value="F:amide binding"/>
    <property type="evidence" value="ECO:0007669"/>
    <property type="project" value="InterPro"/>
</dbReference>
<dbReference type="Pfam" id="PF13433">
    <property type="entry name" value="Peripla_BP_5"/>
    <property type="match status" value="1"/>
</dbReference>
<dbReference type="PANTHER" id="PTHR47628:SF1">
    <property type="entry name" value="ALIPHATIC AMIDASE EXPRESSION-REGULATING PROTEIN"/>
    <property type="match status" value="1"/>
</dbReference>
<accession>A0A2J0YXB3</accession>
<organism evidence="1 2">
    <name type="scientific">Rhizobium meliloti</name>
    <name type="common">Ensifer meliloti</name>
    <name type="synonym">Sinorhizobium meliloti</name>
    <dbReference type="NCBI Taxonomy" id="382"/>
    <lineage>
        <taxon>Bacteria</taxon>
        <taxon>Pseudomonadati</taxon>
        <taxon>Pseudomonadota</taxon>
        <taxon>Alphaproteobacteria</taxon>
        <taxon>Hyphomicrobiales</taxon>
        <taxon>Rhizobiaceae</taxon>
        <taxon>Sinorhizobium/Ensifer group</taxon>
        <taxon>Sinorhizobium</taxon>
    </lineage>
</organism>
<sequence length="388" mass="42192">MTGNVTYPVGVLFSRSGSYAQPAGQGFGGAMAAIEHVNASGRFPFRLEAHHLDPAGEADRYAPLCRQLIREHGVRHVVGCTTSWSRKEVIPVVEKLDALLWYPCVYEGFEVSENLIYVAACANQHLVPLLDYIAPRFGSRAMLVGSNYIWGWETNRIARDILHRSGGEVLGERFVSMGDTDIVHLIDEVREKKPDFILNNLIGPSSYAFLRALHALAEADDRFHPDKCPVISCNLYEGEIAGLGHAAAGHFTVSCYFRTIQSPENDAFLKTLAALDPGAVVDAFYVQAFSAVVMIAEAIARSGSDDADGVRAALCGQAVDTPLGAISVDRWTNHVELPAHIGRAGADGSFEIVKRSYEAITPDPFLTSTPLVRPMGGNEARPELKVVK</sequence>
<dbReference type="CDD" id="cd06357">
    <property type="entry name" value="PBP1_AmiC"/>
    <property type="match status" value="1"/>
</dbReference>
<proteinExistence type="predicted"/>
<dbReference type="GO" id="GO:0006865">
    <property type="term" value="P:amino acid transport"/>
    <property type="evidence" value="ECO:0007669"/>
    <property type="project" value="InterPro"/>
</dbReference>
<evidence type="ECO:0008006" key="3">
    <source>
        <dbReference type="Google" id="ProtNLM"/>
    </source>
</evidence>
<dbReference type="PRINTS" id="PR00337">
    <property type="entry name" value="LEUILEVALBP"/>
</dbReference>
<dbReference type="RefSeq" id="WP_100673744.1">
    <property type="nucleotide sequence ID" value="NZ_NJGD01000013.1"/>
</dbReference>
<dbReference type="PANTHER" id="PTHR47628">
    <property type="match status" value="1"/>
</dbReference>
<dbReference type="InterPro" id="IPR028082">
    <property type="entry name" value="Peripla_BP_I"/>
</dbReference>